<evidence type="ECO:0000256" key="2">
    <source>
        <dbReference type="ARBA" id="ARBA00007639"/>
    </source>
</evidence>
<dbReference type="InterPro" id="IPR028082">
    <property type="entry name" value="Peripla_BP_I"/>
</dbReference>
<dbReference type="Pfam" id="PF13407">
    <property type="entry name" value="Peripla_BP_4"/>
    <property type="match status" value="1"/>
</dbReference>
<feature type="chain" id="PRO_5046495305" evidence="4">
    <location>
        <begin position="25"/>
        <end position="332"/>
    </location>
</feature>
<dbReference type="PANTHER" id="PTHR46847">
    <property type="entry name" value="D-ALLOSE-BINDING PERIPLASMIC PROTEIN-RELATED"/>
    <property type="match status" value="1"/>
</dbReference>
<evidence type="ECO:0000256" key="4">
    <source>
        <dbReference type="SAM" id="SignalP"/>
    </source>
</evidence>
<dbReference type="EMBL" id="BAAAYV010000005">
    <property type="protein sequence ID" value="GAA3652457.1"/>
    <property type="molecule type" value="Genomic_DNA"/>
</dbReference>
<feature type="signal peptide" evidence="4">
    <location>
        <begin position="1"/>
        <end position="24"/>
    </location>
</feature>
<comment type="subcellular location">
    <subcellularLocation>
        <location evidence="1">Cell envelope</location>
    </subcellularLocation>
</comment>
<reference evidence="7" key="1">
    <citation type="journal article" date="2019" name="Int. J. Syst. Evol. Microbiol.">
        <title>The Global Catalogue of Microorganisms (GCM) 10K type strain sequencing project: providing services to taxonomists for standard genome sequencing and annotation.</title>
        <authorList>
            <consortium name="The Broad Institute Genomics Platform"/>
            <consortium name="The Broad Institute Genome Sequencing Center for Infectious Disease"/>
            <person name="Wu L."/>
            <person name="Ma J."/>
        </authorList>
    </citation>
    <scope>NUCLEOTIDE SEQUENCE [LARGE SCALE GENOMIC DNA]</scope>
    <source>
        <strain evidence="7">JCM 16546</strain>
    </source>
</reference>
<evidence type="ECO:0000259" key="5">
    <source>
        <dbReference type="Pfam" id="PF13407"/>
    </source>
</evidence>
<proteinExistence type="inferred from homology"/>
<evidence type="ECO:0000256" key="3">
    <source>
        <dbReference type="ARBA" id="ARBA00022729"/>
    </source>
</evidence>
<dbReference type="InterPro" id="IPR025997">
    <property type="entry name" value="SBP_2_dom"/>
</dbReference>
<comment type="caution">
    <text evidence="6">The sequence shown here is derived from an EMBL/GenBank/DDBJ whole genome shotgun (WGS) entry which is preliminary data.</text>
</comment>
<feature type="domain" description="Periplasmic binding protein" evidence="5">
    <location>
        <begin position="44"/>
        <end position="304"/>
    </location>
</feature>
<dbReference type="Gene3D" id="3.40.50.2300">
    <property type="match status" value="2"/>
</dbReference>
<dbReference type="Proteomes" id="UP001410795">
    <property type="component" value="Unassembled WGS sequence"/>
</dbReference>
<name>A0ABP7B864_9MICO</name>
<comment type="similarity">
    <text evidence="2">Belongs to the bacterial solute-binding protein 2 family.</text>
</comment>
<dbReference type="SUPFAM" id="SSF53822">
    <property type="entry name" value="Periplasmic binding protein-like I"/>
    <property type="match status" value="1"/>
</dbReference>
<dbReference type="PANTHER" id="PTHR46847:SF1">
    <property type="entry name" value="D-ALLOSE-BINDING PERIPLASMIC PROTEIN-RELATED"/>
    <property type="match status" value="1"/>
</dbReference>
<protein>
    <submittedName>
        <fullName evidence="6">Substrate-binding domain-containing protein</fullName>
    </submittedName>
</protein>
<keyword evidence="7" id="KW-1185">Reference proteome</keyword>
<accession>A0ABP7B864</accession>
<dbReference type="PROSITE" id="PS51257">
    <property type="entry name" value="PROKAR_LIPOPROTEIN"/>
    <property type="match status" value="1"/>
</dbReference>
<gene>
    <name evidence="6" type="ORF">GCM10022202_10340</name>
</gene>
<evidence type="ECO:0000256" key="1">
    <source>
        <dbReference type="ARBA" id="ARBA00004196"/>
    </source>
</evidence>
<evidence type="ECO:0000313" key="6">
    <source>
        <dbReference type="EMBL" id="GAA3652457.1"/>
    </source>
</evidence>
<organism evidence="6 7">
    <name type="scientific">Microbacterium marinilacus</name>
    <dbReference type="NCBI Taxonomy" id="415209"/>
    <lineage>
        <taxon>Bacteria</taxon>
        <taxon>Bacillati</taxon>
        <taxon>Actinomycetota</taxon>
        <taxon>Actinomycetes</taxon>
        <taxon>Micrococcales</taxon>
        <taxon>Microbacteriaceae</taxon>
        <taxon>Microbacterium</taxon>
    </lineage>
</organism>
<evidence type="ECO:0000313" key="7">
    <source>
        <dbReference type="Proteomes" id="UP001410795"/>
    </source>
</evidence>
<sequence>MNKLGKIAAAAGVVAALLLSGCSAVSPTGPGGGDAVSTEGDRSVGITFSDLSNPVWAELVQEAESYGADEGLSVTYVDARNDAAAQVTQIENFIQQGVSTIIICAVDANALVNVTKKAQDAGIKVVGYTQVLENYDAQYLVDAYNTGYANGEAAATWINDNFDADETVQWALMDLPRFPEIIDRANGIKEAIAELAPNAELVATAPALTAEDGVANAENFLQANPDLKVIATIGGGGAVGGNEGVKSAGITDFDSFGLFGIDATENEIQNIINGDPQKTSISLGGGKAHGRALVDITVDLLAGEDVEKDQYMPIEVIDSSNAQDYYDEIYGG</sequence>
<dbReference type="CDD" id="cd01536">
    <property type="entry name" value="PBP1_ABC_sugar_binding-like"/>
    <property type="match status" value="1"/>
</dbReference>
<keyword evidence="3 4" id="KW-0732">Signal</keyword>
<dbReference type="RefSeq" id="WP_221855467.1">
    <property type="nucleotide sequence ID" value="NZ_BAAAYV010000005.1"/>
</dbReference>